<gene>
    <name evidence="2" type="ORF">C0099_10005</name>
</gene>
<organism evidence="2 3">
    <name type="scientific">Pseudazoarcus pumilus</name>
    <dbReference type="NCBI Taxonomy" id="2067960"/>
    <lineage>
        <taxon>Bacteria</taxon>
        <taxon>Pseudomonadati</taxon>
        <taxon>Pseudomonadota</taxon>
        <taxon>Betaproteobacteria</taxon>
        <taxon>Rhodocyclales</taxon>
        <taxon>Zoogloeaceae</taxon>
        <taxon>Pseudazoarcus</taxon>
    </lineage>
</organism>
<keyword evidence="1" id="KW-0472">Membrane</keyword>
<evidence type="ECO:0000313" key="3">
    <source>
        <dbReference type="Proteomes" id="UP000242205"/>
    </source>
</evidence>
<dbReference type="KEGG" id="atw:C0099_10005"/>
<dbReference type="InterPro" id="IPR010865">
    <property type="entry name" value="DUF1499"/>
</dbReference>
<name>A0A2I6S7L8_9RHOO</name>
<dbReference type="Pfam" id="PF07386">
    <property type="entry name" value="DUF1499"/>
    <property type="match status" value="1"/>
</dbReference>
<dbReference type="OrthoDB" id="9793534at2"/>
<keyword evidence="3" id="KW-1185">Reference proteome</keyword>
<evidence type="ECO:0000256" key="1">
    <source>
        <dbReference type="SAM" id="Phobius"/>
    </source>
</evidence>
<sequence>MNQVQRPVSRLAVIGLVLAFGAAAALLAGGLGHRAGWWHFTSGLKLAEWGVYGALVALAVSLLAAVLTWPDAARKRGFPLALVGVLATLPVIATAGYWVHAARTYPVINDISTDLDDPPVFRDMPNPTDHPGESFAAKQREAYPDIVPLMLAAPAQQVFEHARALVDERGWSVVAADEVDLRIEATDKSRLFGFVDEVVLRIAATPDGTRVDMRSRSRLGRSDLGVNAARIRAFLDDLAARNRDR</sequence>
<dbReference type="EMBL" id="CP025682">
    <property type="protein sequence ID" value="AUN95232.1"/>
    <property type="molecule type" value="Genomic_DNA"/>
</dbReference>
<keyword evidence="1" id="KW-0812">Transmembrane</keyword>
<dbReference type="RefSeq" id="WP_102247298.1">
    <property type="nucleotide sequence ID" value="NZ_CP025682.1"/>
</dbReference>
<feature type="transmembrane region" description="Helical" evidence="1">
    <location>
        <begin position="51"/>
        <end position="70"/>
    </location>
</feature>
<dbReference type="AlphaFoldDB" id="A0A2I6S7L8"/>
<feature type="transmembrane region" description="Helical" evidence="1">
    <location>
        <begin position="12"/>
        <end position="31"/>
    </location>
</feature>
<protein>
    <submittedName>
        <fullName evidence="2">DUF1499 domain-containing protein</fullName>
    </submittedName>
</protein>
<evidence type="ECO:0000313" key="2">
    <source>
        <dbReference type="EMBL" id="AUN95232.1"/>
    </source>
</evidence>
<dbReference type="Proteomes" id="UP000242205">
    <property type="component" value="Chromosome"/>
</dbReference>
<feature type="transmembrane region" description="Helical" evidence="1">
    <location>
        <begin position="77"/>
        <end position="99"/>
    </location>
</feature>
<accession>A0A2I6S7L8</accession>
<reference evidence="2 3" key="1">
    <citation type="submission" date="2018-01" db="EMBL/GenBank/DDBJ databases">
        <authorList>
            <person name="Fu G.-Y."/>
        </authorList>
    </citation>
    <scope>NUCLEOTIDE SEQUENCE [LARGE SCALE GENOMIC DNA]</scope>
    <source>
        <strain evidence="2 3">SY39</strain>
    </source>
</reference>
<keyword evidence="1" id="KW-1133">Transmembrane helix</keyword>
<proteinExistence type="predicted"/>